<comment type="similarity">
    <text evidence="1">Belongs to the UPF0065 (bug) family.</text>
</comment>
<evidence type="ECO:0000256" key="1">
    <source>
        <dbReference type="ARBA" id="ARBA00006987"/>
    </source>
</evidence>
<dbReference type="Gene3D" id="3.40.190.150">
    <property type="entry name" value="Bordetella uptake gene, domain 1"/>
    <property type="match status" value="1"/>
</dbReference>
<keyword evidence="5" id="KW-1185">Reference proteome</keyword>
<feature type="chain" id="PRO_5046314738" evidence="3">
    <location>
        <begin position="16"/>
        <end position="324"/>
    </location>
</feature>
<name>A0ABU2K6W8_9ACTN</name>
<organism evidence="4 5">
    <name type="scientific">Blastococcus goldschmidtiae</name>
    <dbReference type="NCBI Taxonomy" id="3075546"/>
    <lineage>
        <taxon>Bacteria</taxon>
        <taxon>Bacillati</taxon>
        <taxon>Actinomycetota</taxon>
        <taxon>Actinomycetes</taxon>
        <taxon>Geodermatophilales</taxon>
        <taxon>Geodermatophilaceae</taxon>
        <taxon>Blastococcus</taxon>
    </lineage>
</organism>
<dbReference type="InterPro" id="IPR005064">
    <property type="entry name" value="BUG"/>
</dbReference>
<proteinExistence type="inferred from homology"/>
<dbReference type="Proteomes" id="UP001183222">
    <property type="component" value="Unassembled WGS sequence"/>
</dbReference>
<dbReference type="InterPro" id="IPR042100">
    <property type="entry name" value="Bug_dom1"/>
</dbReference>
<dbReference type="Gene3D" id="3.40.190.10">
    <property type="entry name" value="Periplasmic binding protein-like II"/>
    <property type="match status" value="1"/>
</dbReference>
<keyword evidence="3" id="KW-0732">Signal</keyword>
<evidence type="ECO:0000313" key="5">
    <source>
        <dbReference type="Proteomes" id="UP001183222"/>
    </source>
</evidence>
<dbReference type="SUPFAM" id="SSF53850">
    <property type="entry name" value="Periplasmic binding protein-like II"/>
    <property type="match status" value="1"/>
</dbReference>
<dbReference type="PIRSF" id="PIRSF017082">
    <property type="entry name" value="YflP"/>
    <property type="match status" value="1"/>
</dbReference>
<dbReference type="Pfam" id="PF03401">
    <property type="entry name" value="TctC"/>
    <property type="match status" value="1"/>
</dbReference>
<accession>A0ABU2K6W8</accession>
<dbReference type="EMBL" id="JAVREI010000004">
    <property type="protein sequence ID" value="MDT0275930.1"/>
    <property type="molecule type" value="Genomic_DNA"/>
</dbReference>
<dbReference type="CDD" id="cd07012">
    <property type="entry name" value="PBP2_Bug_TTT"/>
    <property type="match status" value="1"/>
</dbReference>
<evidence type="ECO:0000313" key="4">
    <source>
        <dbReference type="EMBL" id="MDT0275930.1"/>
    </source>
</evidence>
<dbReference type="PANTHER" id="PTHR42928">
    <property type="entry name" value="TRICARBOXYLATE-BINDING PROTEIN"/>
    <property type="match status" value="1"/>
</dbReference>
<dbReference type="RefSeq" id="WP_311344753.1">
    <property type="nucleotide sequence ID" value="NZ_JAVREI010000004.1"/>
</dbReference>
<comment type="caution">
    <text evidence="4">The sequence shown here is derived from an EMBL/GenBank/DDBJ whole genome shotgun (WGS) entry which is preliminary data.</text>
</comment>
<sequence length="324" mass="33318">MAAAALALLATTACAPQSDDAEQAASPADSNYPERPVEVVVPYPAGGGSDVLARALVEAVNADGGLGADMQIVNRAGGGGVVGTSEVLSAEADGYTIGFGPEGPITLQPAVQDVPYDPLAMTPLLQVTQSTPVLAVPGDSPYQSLQDFVDAALASPGQVSLGEGPLSYSVPVTLLEEESGATFNRIDYEGDAASLTALLGGNVDATMTQVSAVLPQVETGDVRVLGIVGEEPSEFLPDVPTFQDEGFDVVWDATYFAYGPEGLPEDVQDTLTEAFTSAAESESFREVARTAGLPVDLADAEALEERLTERLARAEDLAEANGGL</sequence>
<reference evidence="5" key="1">
    <citation type="submission" date="2023-07" db="EMBL/GenBank/DDBJ databases">
        <title>30 novel species of actinomycetes from the DSMZ collection.</title>
        <authorList>
            <person name="Nouioui I."/>
        </authorList>
    </citation>
    <scope>NUCLEOTIDE SEQUENCE [LARGE SCALE GENOMIC DNA]</scope>
    <source>
        <strain evidence="5">DSM 46792</strain>
    </source>
</reference>
<protein>
    <submittedName>
        <fullName evidence="4">Tripartite tricarboxylate transporter substrate binding protein</fullName>
    </submittedName>
</protein>
<dbReference type="PANTHER" id="PTHR42928:SF5">
    <property type="entry name" value="BLR1237 PROTEIN"/>
    <property type="match status" value="1"/>
</dbReference>
<feature type="region of interest" description="Disordered" evidence="2">
    <location>
        <begin position="16"/>
        <end position="35"/>
    </location>
</feature>
<evidence type="ECO:0000256" key="2">
    <source>
        <dbReference type="SAM" id="MobiDB-lite"/>
    </source>
</evidence>
<gene>
    <name evidence="4" type="ORF">RM425_08440</name>
</gene>
<feature type="signal peptide" evidence="3">
    <location>
        <begin position="1"/>
        <end position="15"/>
    </location>
</feature>
<evidence type="ECO:0000256" key="3">
    <source>
        <dbReference type="SAM" id="SignalP"/>
    </source>
</evidence>